<comment type="caution">
    <text evidence="2">The sequence shown here is derived from an EMBL/GenBank/DDBJ whole genome shotgun (WGS) entry which is preliminary data.</text>
</comment>
<evidence type="ECO:0000256" key="1">
    <source>
        <dbReference type="SAM" id="MobiDB-lite"/>
    </source>
</evidence>
<reference evidence="2 3" key="1">
    <citation type="submission" date="2017-10" db="EMBL/GenBank/DDBJ databases">
        <title>Extensive intraspecific genome diversity in a model arbuscular mycorrhizal fungus.</title>
        <authorList>
            <person name="Chen E.C.H."/>
            <person name="Morin E."/>
            <person name="Baudet D."/>
            <person name="Noel J."/>
            <person name="Ndikumana S."/>
            <person name="Charron P."/>
            <person name="St-Onge C."/>
            <person name="Giorgi J."/>
            <person name="Grigoriev I.V."/>
            <person name="Roux C."/>
            <person name="Martin F.M."/>
            <person name="Corradi N."/>
        </authorList>
    </citation>
    <scope>NUCLEOTIDE SEQUENCE [LARGE SCALE GENOMIC DNA]</scope>
    <source>
        <strain evidence="2 3">A1</strain>
    </source>
</reference>
<reference evidence="2 3" key="2">
    <citation type="submission" date="2017-10" db="EMBL/GenBank/DDBJ databases">
        <title>Genome analyses suggest a sexual origin of heterokaryosis in a supposedly ancient asexual fungus.</title>
        <authorList>
            <person name="Corradi N."/>
            <person name="Sedzielewska K."/>
            <person name="Noel J."/>
            <person name="Charron P."/>
            <person name="Farinelli L."/>
            <person name="Marton T."/>
            <person name="Kruger M."/>
            <person name="Pelin A."/>
            <person name="Brachmann A."/>
            <person name="Corradi N."/>
        </authorList>
    </citation>
    <scope>NUCLEOTIDE SEQUENCE [LARGE SCALE GENOMIC DNA]</scope>
    <source>
        <strain evidence="2 3">A1</strain>
    </source>
</reference>
<proteinExistence type="predicted"/>
<dbReference type="Proteomes" id="UP000232688">
    <property type="component" value="Unassembled WGS sequence"/>
</dbReference>
<dbReference type="VEuPathDB" id="FungiDB:RhiirA1_495790"/>
<dbReference type="VEuPathDB" id="FungiDB:FUN_013806"/>
<organism evidence="2 3">
    <name type="scientific">Rhizophagus irregularis</name>
    <dbReference type="NCBI Taxonomy" id="588596"/>
    <lineage>
        <taxon>Eukaryota</taxon>
        <taxon>Fungi</taxon>
        <taxon>Fungi incertae sedis</taxon>
        <taxon>Mucoromycota</taxon>
        <taxon>Glomeromycotina</taxon>
        <taxon>Glomeromycetes</taxon>
        <taxon>Glomerales</taxon>
        <taxon>Glomeraceae</taxon>
        <taxon>Rhizophagus</taxon>
    </lineage>
</organism>
<dbReference type="AlphaFoldDB" id="A0A2N0R4Z1"/>
<evidence type="ECO:0000313" key="2">
    <source>
        <dbReference type="EMBL" id="PKC58388.1"/>
    </source>
</evidence>
<sequence length="178" mass="19979">MLASKILGKRSGGQKDSGEYTKKGMKAVNSEPIRHFEPHPQQSKGLWKAGLRIWVTNSALCASSGNQMGISKPPTNHHLECDRKVPSQFHDSSRILPGRYQDATMALISKDWPKLWYKAGQNLNCKFTAPPDDFLHYFSNLKGQQMGHTLDLKYGNQKGHRVEKQTSALLSDQTVTDQ</sequence>
<feature type="region of interest" description="Disordered" evidence="1">
    <location>
        <begin position="1"/>
        <end position="21"/>
    </location>
</feature>
<accession>A0A2N0R4Z1</accession>
<evidence type="ECO:0000313" key="3">
    <source>
        <dbReference type="Proteomes" id="UP000232688"/>
    </source>
</evidence>
<protein>
    <submittedName>
        <fullName evidence="2">Uncharacterized protein</fullName>
    </submittedName>
</protein>
<gene>
    <name evidence="2" type="ORF">RhiirA1_495790</name>
</gene>
<name>A0A2N0R4Z1_9GLOM</name>
<dbReference type="EMBL" id="LLXH01001559">
    <property type="protein sequence ID" value="PKC58388.1"/>
    <property type="molecule type" value="Genomic_DNA"/>
</dbReference>